<dbReference type="InterPro" id="IPR053939">
    <property type="entry name" value="UTP25_C"/>
</dbReference>
<feature type="compositionally biased region" description="Acidic residues" evidence="4">
    <location>
        <begin position="97"/>
        <end position="119"/>
    </location>
</feature>
<comment type="similarity">
    <text evidence="2">Belongs to the UTP25 family.</text>
</comment>
<feature type="domain" description="UTP25 NTP hydrolase-like" evidence="6">
    <location>
        <begin position="351"/>
        <end position="617"/>
    </location>
</feature>
<feature type="compositionally biased region" description="Basic residues" evidence="4">
    <location>
        <begin position="1"/>
        <end position="14"/>
    </location>
</feature>
<reference evidence="8" key="1">
    <citation type="submission" date="2025-08" db="UniProtKB">
        <authorList>
            <consortium name="RefSeq"/>
        </authorList>
    </citation>
    <scope>IDENTIFICATION</scope>
    <source>
        <tissue evidence="8">Total insect</tissue>
    </source>
</reference>
<organism evidence="8">
    <name type="scientific">Thrips palmi</name>
    <name type="common">Melon thrips</name>
    <dbReference type="NCBI Taxonomy" id="161013"/>
    <lineage>
        <taxon>Eukaryota</taxon>
        <taxon>Metazoa</taxon>
        <taxon>Ecdysozoa</taxon>
        <taxon>Arthropoda</taxon>
        <taxon>Hexapoda</taxon>
        <taxon>Insecta</taxon>
        <taxon>Pterygota</taxon>
        <taxon>Neoptera</taxon>
        <taxon>Paraneoptera</taxon>
        <taxon>Thysanoptera</taxon>
        <taxon>Terebrantia</taxon>
        <taxon>Thripoidea</taxon>
        <taxon>Thripidae</taxon>
        <taxon>Thrips</taxon>
    </lineage>
</organism>
<evidence type="ECO:0000256" key="4">
    <source>
        <dbReference type="SAM" id="MobiDB-lite"/>
    </source>
</evidence>
<dbReference type="Pfam" id="PF22916">
    <property type="entry name" value="UTP25_NTPase-like"/>
    <property type="match status" value="1"/>
</dbReference>
<evidence type="ECO:0000256" key="2">
    <source>
        <dbReference type="ARBA" id="ARBA00009223"/>
    </source>
</evidence>
<keyword evidence="7" id="KW-1185">Reference proteome</keyword>
<dbReference type="GO" id="GO:0019843">
    <property type="term" value="F:rRNA binding"/>
    <property type="evidence" value="ECO:0007669"/>
    <property type="project" value="TreeGrafter"/>
</dbReference>
<dbReference type="RefSeq" id="XP_034251206.1">
    <property type="nucleotide sequence ID" value="XM_034395315.1"/>
</dbReference>
<evidence type="ECO:0000313" key="7">
    <source>
        <dbReference type="Proteomes" id="UP000515158"/>
    </source>
</evidence>
<feature type="compositionally biased region" description="Basic and acidic residues" evidence="4">
    <location>
        <begin position="25"/>
        <end position="62"/>
    </location>
</feature>
<name>A0A6P9A396_THRPL</name>
<dbReference type="PANTHER" id="PTHR12933">
    <property type="entry name" value="ORF PROTEIN-RELATED"/>
    <property type="match status" value="1"/>
</dbReference>
<dbReference type="FunCoup" id="A0A6P9A396">
    <property type="interactions" value="2113"/>
</dbReference>
<feature type="domain" description="UTP25 C-terminal" evidence="5">
    <location>
        <begin position="628"/>
        <end position="815"/>
    </location>
</feature>
<dbReference type="InParanoid" id="A0A6P9A396"/>
<dbReference type="AlphaFoldDB" id="A0A6P9A396"/>
<comment type="subcellular location">
    <subcellularLocation>
        <location evidence="1">Nucleus</location>
        <location evidence="1">Nucleolus</location>
    </subcellularLocation>
</comment>
<gene>
    <name evidence="8" type="primary">LOC117651355</name>
</gene>
<dbReference type="OrthoDB" id="10264378at2759"/>
<dbReference type="InterPro" id="IPR010678">
    <property type="entry name" value="UTP25"/>
</dbReference>
<feature type="compositionally biased region" description="Acidic residues" evidence="4">
    <location>
        <begin position="143"/>
        <end position="178"/>
    </location>
</feature>
<accession>A0A6P9A396</accession>
<evidence type="ECO:0000313" key="8">
    <source>
        <dbReference type="RefSeq" id="XP_034251206.1"/>
    </source>
</evidence>
<feature type="compositionally biased region" description="Acidic residues" evidence="4">
    <location>
        <begin position="185"/>
        <end position="208"/>
    </location>
</feature>
<protein>
    <submittedName>
        <fullName evidence="8">Digestive organ expansion factor homolog</fullName>
    </submittedName>
</protein>
<dbReference type="GO" id="GO:0034511">
    <property type="term" value="F:U3 snoRNA binding"/>
    <property type="evidence" value="ECO:0007669"/>
    <property type="project" value="InterPro"/>
</dbReference>
<dbReference type="GO" id="GO:0000462">
    <property type="term" value="P:maturation of SSU-rRNA from tricistronic rRNA transcript (SSU-rRNA, 5.8S rRNA, LSU-rRNA)"/>
    <property type="evidence" value="ECO:0007669"/>
    <property type="project" value="TreeGrafter"/>
</dbReference>
<keyword evidence="3" id="KW-0539">Nucleus</keyword>
<dbReference type="GeneID" id="117651355"/>
<dbReference type="PANTHER" id="PTHR12933:SF0">
    <property type="entry name" value="U3 SMALL NUCLEOLAR RNA-ASSOCIATED PROTEIN 25 HOMOLOG"/>
    <property type="match status" value="1"/>
</dbReference>
<dbReference type="GO" id="GO:0032040">
    <property type="term" value="C:small-subunit processome"/>
    <property type="evidence" value="ECO:0007669"/>
    <property type="project" value="TreeGrafter"/>
</dbReference>
<proteinExistence type="inferred from homology"/>
<evidence type="ECO:0000259" key="6">
    <source>
        <dbReference type="Pfam" id="PF22916"/>
    </source>
</evidence>
<feature type="region of interest" description="Disordered" evidence="4">
    <location>
        <begin position="1"/>
        <end position="220"/>
    </location>
</feature>
<evidence type="ECO:0000256" key="1">
    <source>
        <dbReference type="ARBA" id="ARBA00004604"/>
    </source>
</evidence>
<dbReference type="InterPro" id="IPR053940">
    <property type="entry name" value="UTP25_NTPase-like"/>
</dbReference>
<dbReference type="KEGG" id="tpal:117651355"/>
<dbReference type="Proteomes" id="UP000515158">
    <property type="component" value="Unplaced"/>
</dbReference>
<evidence type="ECO:0000259" key="5">
    <source>
        <dbReference type="Pfam" id="PF06862"/>
    </source>
</evidence>
<evidence type="ECO:0000256" key="3">
    <source>
        <dbReference type="ARBA" id="ARBA00023242"/>
    </source>
</evidence>
<sequence>MARGKGRRKSHQKGGKQFNKPKPAAKKDRSTNGRDIKHKEQYKRRLADQPDERFAKRQKVEDVPAADAESEEEVDAYSQLLSTFSKKERKNNVAVDSDSEEDDEDDSDLDEEGEGDSDAEADRGQHNPSQTGLPDTDSLKDESDSDAGSELAEEEEGDDDDDDLQDAEDVVNTDDNEGESVTSDDAVDSDDVGEADEEEDDSEADDEHIEITPIDSQEDALVTEDDPFAAHICRDLSEEAAEFLGQTKPPTKVEEVQWKSLGRLVVTIPDIPSSPPNVNTDSKLTLEEPKVYAQPGKMPVRARHVDLNQLHVKVQLHDTIPKANADNITPGNESEILTPLQLELFSVMNNYQDLYYPERTLENGEEVRFAYCLHAANHIIKTRNTVLHHNARLNKKNPADIPDAFRDQGLVRPKVLIVVPFREQARRVVEMLIKLLVRNEGKGNEVMNRKRFEEEFTGGELALPKKNRRPEDYEALFSGNTDDTFRLGLTLTKKCVKLYADFYSADIIVSSPLGLRMIVGAEGEGERDYDFLASLEMVILDQSEVFFMQNWDHLLHVWDHFHLLPKESHGTDFSRVRPWAVNGWSKHYRQTILFSSVPLIEFSSLLNKRCSNYAGSVRVVNPKTTGTICHVVVQLPQVFQRLDAISVSQSLDVRFDFLTRKVLPDHTDPLMGQTMIYVPSYFDFVRIRNYLRRQDLSFVQICEYSKEGKIARARDMFYHGQVQFLLYSERFHFFRRPLIKGIRHIVFYQPPTMAHFYSEMCNQMQEANQNPYGGSENNMTVTVLYNKFDAPQLAGMVGSERASRMMSSDRNVHMFMSGE</sequence>
<dbReference type="Pfam" id="PF06862">
    <property type="entry name" value="Utp25_C"/>
    <property type="match status" value="1"/>
</dbReference>